<evidence type="ECO:0000313" key="2">
    <source>
        <dbReference type="EMBL" id="KAJ9139205.1"/>
    </source>
</evidence>
<sequence>MALIAAWLFAGVVAVLLAWKYGVERRRSASKPRSSTPTLETARNEKAGGGCPAFNIEPMPEFKWEETDPLQFRPWKPTYYITMAIQNSSPSDLITMDSNYKDRVEYRRDIIAKHPKIVHGHVPAGVEHVQELYEYMLGDYLPKRFPTMFSVSADGKTFHNKVTGAEYPLPSMDDTDAMLAALGETVEDDIFTLRHTEQGHQSTAFVCVHCSGFDPSKKLGVLMSEIHEPVPGYEKIGASMERFFTRLEVGKSVKRVNWSIVTTPELYNCFGNHIHDGEAFEEDEDVDIDNTFMRIELQTLSRLPKTQAIVFSFKTYMYPIKQVKDEGLGLQLAEAIEGLKKGNAPKMWMYKGGVRWGKSVLEYLRS</sequence>
<dbReference type="AlphaFoldDB" id="A0AA38VQ62"/>
<dbReference type="Proteomes" id="UP001174694">
    <property type="component" value="Unassembled WGS sequence"/>
</dbReference>
<name>A0AA38VQ62_9PEZI</name>
<evidence type="ECO:0000256" key="1">
    <source>
        <dbReference type="SAM" id="MobiDB-lite"/>
    </source>
</evidence>
<feature type="region of interest" description="Disordered" evidence="1">
    <location>
        <begin position="30"/>
        <end position="50"/>
    </location>
</feature>
<comment type="caution">
    <text evidence="2">The sequence shown here is derived from an EMBL/GenBank/DDBJ whole genome shotgun (WGS) entry which is preliminary data.</text>
</comment>
<protein>
    <submittedName>
        <fullName evidence="2">DUF3445 domain-containing protein</fullName>
    </submittedName>
</protein>
<dbReference type="InterPro" id="IPR021848">
    <property type="entry name" value="HODM_asu-like"/>
</dbReference>
<gene>
    <name evidence="2" type="ORF">NKR23_g8095</name>
</gene>
<reference evidence="2" key="1">
    <citation type="submission" date="2022-07" db="EMBL/GenBank/DDBJ databases">
        <title>Fungi with potential for degradation of polypropylene.</title>
        <authorList>
            <person name="Gostincar C."/>
        </authorList>
    </citation>
    <scope>NUCLEOTIDE SEQUENCE</scope>
    <source>
        <strain evidence="2">EXF-13308</strain>
    </source>
</reference>
<organism evidence="2 3">
    <name type="scientific">Pleurostoma richardsiae</name>
    <dbReference type="NCBI Taxonomy" id="41990"/>
    <lineage>
        <taxon>Eukaryota</taxon>
        <taxon>Fungi</taxon>
        <taxon>Dikarya</taxon>
        <taxon>Ascomycota</taxon>
        <taxon>Pezizomycotina</taxon>
        <taxon>Sordariomycetes</taxon>
        <taxon>Sordariomycetidae</taxon>
        <taxon>Calosphaeriales</taxon>
        <taxon>Pleurostomataceae</taxon>
        <taxon>Pleurostoma</taxon>
    </lineage>
</organism>
<proteinExistence type="predicted"/>
<keyword evidence="3" id="KW-1185">Reference proteome</keyword>
<dbReference type="EMBL" id="JANBVO010000027">
    <property type="protein sequence ID" value="KAJ9139205.1"/>
    <property type="molecule type" value="Genomic_DNA"/>
</dbReference>
<evidence type="ECO:0000313" key="3">
    <source>
        <dbReference type="Proteomes" id="UP001174694"/>
    </source>
</evidence>
<dbReference type="Pfam" id="PF11927">
    <property type="entry name" value="HODM_asu-like"/>
    <property type="match status" value="1"/>
</dbReference>
<feature type="compositionally biased region" description="Polar residues" evidence="1">
    <location>
        <begin position="31"/>
        <end position="41"/>
    </location>
</feature>
<accession>A0AA38VQ62</accession>